<keyword evidence="3" id="KW-1185">Reference proteome</keyword>
<feature type="signal peptide" evidence="1">
    <location>
        <begin position="1"/>
        <end position="17"/>
    </location>
</feature>
<gene>
    <name evidence="2" type="ORF">HaLaN_19805</name>
</gene>
<evidence type="ECO:0000256" key="1">
    <source>
        <dbReference type="SAM" id="SignalP"/>
    </source>
</evidence>
<proteinExistence type="predicted"/>
<organism evidence="2 3">
    <name type="scientific">Haematococcus lacustris</name>
    <name type="common">Green alga</name>
    <name type="synonym">Haematococcus pluvialis</name>
    <dbReference type="NCBI Taxonomy" id="44745"/>
    <lineage>
        <taxon>Eukaryota</taxon>
        <taxon>Viridiplantae</taxon>
        <taxon>Chlorophyta</taxon>
        <taxon>core chlorophytes</taxon>
        <taxon>Chlorophyceae</taxon>
        <taxon>CS clade</taxon>
        <taxon>Chlamydomonadales</taxon>
        <taxon>Haematococcaceae</taxon>
        <taxon>Haematococcus</taxon>
    </lineage>
</organism>
<evidence type="ECO:0000313" key="3">
    <source>
        <dbReference type="Proteomes" id="UP000485058"/>
    </source>
</evidence>
<dbReference type="Proteomes" id="UP000485058">
    <property type="component" value="Unassembled WGS sequence"/>
</dbReference>
<reference evidence="2 3" key="1">
    <citation type="submission" date="2020-02" db="EMBL/GenBank/DDBJ databases">
        <title>Draft genome sequence of Haematococcus lacustris strain NIES-144.</title>
        <authorList>
            <person name="Morimoto D."/>
            <person name="Nakagawa S."/>
            <person name="Yoshida T."/>
            <person name="Sawayama S."/>
        </authorList>
    </citation>
    <scope>NUCLEOTIDE SEQUENCE [LARGE SCALE GENOMIC DNA]</scope>
    <source>
        <strain evidence="2 3">NIES-144</strain>
    </source>
</reference>
<dbReference type="SUPFAM" id="SSF63829">
    <property type="entry name" value="Calcium-dependent phosphotriesterase"/>
    <property type="match status" value="1"/>
</dbReference>
<protein>
    <recommendedName>
        <fullName evidence="4">Strictosidine synthase conserved region domain-containing protein</fullName>
    </recommendedName>
</protein>
<comment type="caution">
    <text evidence="2">The sequence shown here is derived from an EMBL/GenBank/DDBJ whole genome shotgun (WGS) entry which is preliminary data.</text>
</comment>
<accession>A0A6A0A0Q1</accession>
<evidence type="ECO:0000313" key="2">
    <source>
        <dbReference type="EMBL" id="GFH22352.1"/>
    </source>
</evidence>
<keyword evidence="1" id="KW-0732">Signal</keyword>
<dbReference type="EMBL" id="BLLF01002021">
    <property type="protein sequence ID" value="GFH22352.1"/>
    <property type="molecule type" value="Genomic_DNA"/>
</dbReference>
<name>A0A6A0A0Q1_HAELA</name>
<evidence type="ECO:0008006" key="4">
    <source>
        <dbReference type="Google" id="ProtNLM"/>
    </source>
</evidence>
<feature type="chain" id="PRO_5025380909" description="Strictosidine synthase conserved region domain-containing protein" evidence="1">
    <location>
        <begin position="18"/>
        <end position="205"/>
    </location>
</feature>
<sequence>MLWTKFVVIALITECNSKECNSKGGASFNKLFKLDYEPSGFTVDGEGRIWLAQKNVVKRYTAEGKIIPPAETVSAAPEAVVTALHCLGDKLYMLVDKKSTPGQNQEQSVLMEHDMVNGSSKVVAEHLAADCRIAVLPNGKVLFMTSSNRLCQLDLGSKEVKGNTITRLTALGATTGSSFSVAPTHTGKNPPFVEVPTLQCLASDR</sequence>
<dbReference type="AlphaFoldDB" id="A0A6A0A0Q1"/>